<name>A0ACD0NQX6_9BASI</name>
<dbReference type="Proteomes" id="UP000245626">
    <property type="component" value="Unassembled WGS sequence"/>
</dbReference>
<reference evidence="1 2" key="1">
    <citation type="journal article" date="2018" name="Mol. Biol. Evol.">
        <title>Broad Genomic Sampling Reveals a Smut Pathogenic Ancestry of the Fungal Clade Ustilaginomycotina.</title>
        <authorList>
            <person name="Kijpornyongpan T."/>
            <person name="Mondo S.J."/>
            <person name="Barry K."/>
            <person name="Sandor L."/>
            <person name="Lee J."/>
            <person name="Lipzen A."/>
            <person name="Pangilinan J."/>
            <person name="LaButti K."/>
            <person name="Hainaut M."/>
            <person name="Henrissat B."/>
            <person name="Grigoriev I.V."/>
            <person name="Spatafora J.W."/>
            <person name="Aime M.C."/>
        </authorList>
    </citation>
    <scope>NUCLEOTIDE SEQUENCE [LARGE SCALE GENOMIC DNA]</scope>
    <source>
        <strain evidence="1 2">SA 807</strain>
    </source>
</reference>
<accession>A0ACD0NQX6</accession>
<gene>
    <name evidence="1" type="ORF">IE53DRAFT_389638</name>
</gene>
<protein>
    <submittedName>
        <fullName evidence="1">Uncharacterized protein</fullName>
    </submittedName>
</protein>
<dbReference type="EMBL" id="KZ820254">
    <property type="protein sequence ID" value="PWN48177.1"/>
    <property type="molecule type" value="Genomic_DNA"/>
</dbReference>
<keyword evidence="2" id="KW-1185">Reference proteome</keyword>
<evidence type="ECO:0000313" key="2">
    <source>
        <dbReference type="Proteomes" id="UP000245626"/>
    </source>
</evidence>
<sequence>MEQDGGQPKEKARSEPPPKKQPSKQSAKGTSPFTCHCGKQFKRHEHMSRHQATHSDDIKFTCKICQKSFRRQDVLHRHTLTHNNAPESGEGGLNTRANRRKAALSRAGKACISCQKLKLRCDGKFPCARCAAKPDKQCRYAEDSSCRSSVEKQESGKSRLDSPNLPLVKPSGLTMLGISEGSYHNQGNSSAGPSKLPYTHGDGPSRQPFVLDHPQPQPQSRQSQSGLAYGFSDLERSQQPAWALDDLSNVASQVQVAESEVQQPSAPTGSAQFPFCAQQQHLHQQQQQQQQQQPQQQQQHAPRHWNPVMIASTIPQQNQILTSPPGTWHPQPAPQGSWSVEDDASSQAAKLVQSDRHAQSQPPRNHVSSVGDLGVANVTSQPFGTYVQATGMQQLLNLDWRMPTAVVTSEPSRPIPVLPIGGQDFGEPQSIPGGLEQFIPSSQPAVYPSIGMVRGEPQQQFAVPTPHQSHTLDGQFQPPGWDQTKNQIYDRNQGTRVRANVSERSNLADALAMSGEVANGLRPDHTAQAWPESYVQSFSDLRNAVEYRKDGSGESL</sequence>
<evidence type="ECO:0000313" key="1">
    <source>
        <dbReference type="EMBL" id="PWN48177.1"/>
    </source>
</evidence>
<organism evidence="1 2">
    <name type="scientific">Violaceomyces palustris</name>
    <dbReference type="NCBI Taxonomy" id="1673888"/>
    <lineage>
        <taxon>Eukaryota</taxon>
        <taxon>Fungi</taxon>
        <taxon>Dikarya</taxon>
        <taxon>Basidiomycota</taxon>
        <taxon>Ustilaginomycotina</taxon>
        <taxon>Ustilaginomycetes</taxon>
        <taxon>Violaceomycetales</taxon>
        <taxon>Violaceomycetaceae</taxon>
        <taxon>Violaceomyces</taxon>
    </lineage>
</organism>
<proteinExistence type="predicted"/>